<comment type="caution">
    <text evidence="11">The sequence shown here is derived from an EMBL/GenBank/DDBJ whole genome shotgun (WGS) entry which is preliminary data.</text>
</comment>
<dbReference type="PANTHER" id="PTHR33630:SF13">
    <property type="entry name" value="ACETYLXYLAN ESTERASE"/>
    <property type="match status" value="1"/>
</dbReference>
<comment type="subcellular location">
    <subcellularLocation>
        <location evidence="1 8">Secreted</location>
    </subcellularLocation>
</comment>
<dbReference type="Pfam" id="PF01083">
    <property type="entry name" value="Cutinase"/>
    <property type="match status" value="1"/>
</dbReference>
<dbReference type="InterPro" id="IPR043580">
    <property type="entry name" value="CUTINASE_1"/>
</dbReference>
<evidence type="ECO:0000256" key="5">
    <source>
        <dbReference type="ARBA" id="ARBA00022729"/>
    </source>
</evidence>
<dbReference type="InterPro" id="IPR029058">
    <property type="entry name" value="AB_hydrolase_fold"/>
</dbReference>
<organism evidence="11 12">
    <name type="scientific">Anthostomella pinea</name>
    <dbReference type="NCBI Taxonomy" id="933095"/>
    <lineage>
        <taxon>Eukaryota</taxon>
        <taxon>Fungi</taxon>
        <taxon>Dikarya</taxon>
        <taxon>Ascomycota</taxon>
        <taxon>Pezizomycotina</taxon>
        <taxon>Sordariomycetes</taxon>
        <taxon>Xylariomycetidae</taxon>
        <taxon>Xylariales</taxon>
        <taxon>Xylariaceae</taxon>
        <taxon>Anthostomella</taxon>
    </lineage>
</organism>
<evidence type="ECO:0000256" key="6">
    <source>
        <dbReference type="ARBA" id="ARBA00022801"/>
    </source>
</evidence>
<dbReference type="EC" id="3.1.1.74" evidence="8"/>
<evidence type="ECO:0000256" key="2">
    <source>
        <dbReference type="ARBA" id="ARBA00007534"/>
    </source>
</evidence>
<feature type="compositionally biased region" description="Low complexity" evidence="9">
    <location>
        <begin position="239"/>
        <end position="280"/>
    </location>
</feature>
<sequence length="354" mass="36445">MRRAALVSAAVFSALASAQSTGLDTCTDVHIFLARGNNEPYPGRQSKIVDAVCGGLSSCDYEDIQFTNALEDNYCTDVDAGRAAGVKQITAYNKRCPDAKLVISGYSQGSHVVGDILGGGGGTFYNGCTTTTSSGLDVNSAPGNKIAAAIIFGNPRHTAEQSYDEVEGSPFSGLLPRTGDQLAALNNFAAVLQDYCQFDDPICAVGDGTRTTNVADHLNYFDKYTDTAGAWVQSMVNGTTTTTTSSSTSESSTTSTSSTSLATRSASSTSASQDPSATATLSTGSAGNLLLPEATATFSNTMPTATSGAARSRGGDATGVVRGFTGLVTLVTLGFLGFHGGIGMLSRSHNERNM</sequence>
<dbReference type="Gene3D" id="3.40.50.1820">
    <property type="entry name" value="alpha/beta hydrolase"/>
    <property type="match status" value="1"/>
</dbReference>
<dbReference type="PANTHER" id="PTHR33630">
    <property type="entry name" value="CUTINASE RV1984C-RELATED-RELATED"/>
    <property type="match status" value="1"/>
</dbReference>
<dbReference type="SMART" id="SM01110">
    <property type="entry name" value="Cutinase"/>
    <property type="match status" value="1"/>
</dbReference>
<accession>A0AAI8VLK9</accession>
<evidence type="ECO:0000256" key="4">
    <source>
        <dbReference type="ARBA" id="ARBA00022525"/>
    </source>
</evidence>
<evidence type="ECO:0000313" key="12">
    <source>
        <dbReference type="Proteomes" id="UP001295740"/>
    </source>
</evidence>
<dbReference type="Proteomes" id="UP001295740">
    <property type="component" value="Unassembled WGS sequence"/>
</dbReference>
<name>A0AAI8VLK9_9PEZI</name>
<keyword evidence="4 8" id="KW-0964">Secreted</keyword>
<comment type="catalytic activity">
    <reaction evidence="8">
        <text>cutin + H2O = cutin monomers.</text>
        <dbReference type="EC" id="3.1.1.74"/>
    </reaction>
</comment>
<dbReference type="GO" id="GO:0005576">
    <property type="term" value="C:extracellular region"/>
    <property type="evidence" value="ECO:0007669"/>
    <property type="project" value="UniProtKB-SubCell"/>
</dbReference>
<evidence type="ECO:0000256" key="3">
    <source>
        <dbReference type="ARBA" id="ARBA00022487"/>
    </source>
</evidence>
<keyword evidence="10" id="KW-1133">Transmembrane helix</keyword>
<gene>
    <name evidence="11" type="ORF">KHLLAP_LOCUS7643</name>
</gene>
<keyword evidence="5 8" id="KW-0732">Signal</keyword>
<feature type="region of interest" description="Disordered" evidence="9">
    <location>
        <begin position="239"/>
        <end position="285"/>
    </location>
</feature>
<evidence type="ECO:0000313" key="11">
    <source>
        <dbReference type="EMBL" id="CAJ2507175.1"/>
    </source>
</evidence>
<evidence type="ECO:0000256" key="1">
    <source>
        <dbReference type="ARBA" id="ARBA00004613"/>
    </source>
</evidence>
<comment type="similarity">
    <text evidence="2 8">Belongs to the cutinase family.</text>
</comment>
<evidence type="ECO:0000256" key="7">
    <source>
        <dbReference type="ARBA" id="ARBA00023157"/>
    </source>
</evidence>
<dbReference type="GO" id="GO:0050525">
    <property type="term" value="F:cutinase activity"/>
    <property type="evidence" value="ECO:0007669"/>
    <property type="project" value="UniProtKB-UniRule"/>
</dbReference>
<keyword evidence="6 8" id="KW-0378">Hydrolase</keyword>
<feature type="chain" id="PRO_5042318319" description="Cutinase" evidence="8">
    <location>
        <begin position="19"/>
        <end position="354"/>
    </location>
</feature>
<dbReference type="AlphaFoldDB" id="A0AAI8VLK9"/>
<keyword evidence="10" id="KW-0812">Transmembrane</keyword>
<keyword evidence="10" id="KW-0472">Membrane</keyword>
<reference evidence="11" key="1">
    <citation type="submission" date="2023-10" db="EMBL/GenBank/DDBJ databases">
        <authorList>
            <person name="Hackl T."/>
        </authorList>
    </citation>
    <scope>NUCLEOTIDE SEQUENCE</scope>
</reference>
<keyword evidence="7" id="KW-1015">Disulfide bond</keyword>
<evidence type="ECO:0000256" key="9">
    <source>
        <dbReference type="SAM" id="MobiDB-lite"/>
    </source>
</evidence>
<protein>
    <recommendedName>
        <fullName evidence="8">Cutinase</fullName>
        <ecNumber evidence="8">3.1.1.74</ecNumber>
    </recommendedName>
</protein>
<proteinExistence type="inferred from homology"/>
<evidence type="ECO:0000256" key="10">
    <source>
        <dbReference type="SAM" id="Phobius"/>
    </source>
</evidence>
<feature type="transmembrane region" description="Helical" evidence="10">
    <location>
        <begin position="323"/>
        <end position="345"/>
    </location>
</feature>
<evidence type="ECO:0000256" key="8">
    <source>
        <dbReference type="RuleBase" id="RU361263"/>
    </source>
</evidence>
<dbReference type="InterPro" id="IPR000675">
    <property type="entry name" value="Cutinase/axe"/>
</dbReference>
<keyword evidence="12" id="KW-1185">Reference proteome</keyword>
<feature type="signal peptide" evidence="8">
    <location>
        <begin position="1"/>
        <end position="18"/>
    </location>
</feature>
<dbReference type="EMBL" id="CAUWAG010000010">
    <property type="protein sequence ID" value="CAJ2507175.1"/>
    <property type="molecule type" value="Genomic_DNA"/>
</dbReference>
<dbReference type="PROSITE" id="PS00155">
    <property type="entry name" value="CUTINASE_1"/>
    <property type="match status" value="1"/>
</dbReference>
<keyword evidence="3 8" id="KW-0719">Serine esterase</keyword>
<dbReference type="SUPFAM" id="SSF53474">
    <property type="entry name" value="alpha/beta-Hydrolases"/>
    <property type="match status" value="1"/>
</dbReference>
<comment type="function">
    <text evidence="8">Catalyzes the hydrolysis of complex carboxylic polyesters found in the cell wall of plants. Degrades cutin, a macromolecule that forms the structure of the plant cuticle.</text>
</comment>